<feature type="region of interest" description="Disordered" evidence="1">
    <location>
        <begin position="428"/>
        <end position="462"/>
    </location>
</feature>
<dbReference type="OrthoDB" id="4363340at2759"/>
<organism evidence="2">
    <name type="scientific">Petromyces alliaceus</name>
    <name type="common">Aspergillus alliaceus</name>
    <dbReference type="NCBI Taxonomy" id="209559"/>
    <lineage>
        <taxon>Eukaryota</taxon>
        <taxon>Fungi</taxon>
        <taxon>Dikarya</taxon>
        <taxon>Ascomycota</taxon>
        <taxon>Pezizomycotina</taxon>
        <taxon>Eurotiomycetes</taxon>
        <taxon>Eurotiomycetidae</taxon>
        <taxon>Eurotiales</taxon>
        <taxon>Aspergillaceae</taxon>
        <taxon>Aspergillus</taxon>
        <taxon>Aspergillus subgen. Circumdati</taxon>
    </lineage>
</organism>
<protein>
    <submittedName>
        <fullName evidence="2">Uncharacterized protein</fullName>
    </submittedName>
</protein>
<evidence type="ECO:0000313" key="2">
    <source>
        <dbReference type="EMBL" id="KAE8383983.1"/>
    </source>
</evidence>
<name>A0A5N7BQR7_PETAA</name>
<feature type="compositionally biased region" description="Basic and acidic residues" evidence="1">
    <location>
        <begin position="436"/>
        <end position="448"/>
    </location>
</feature>
<dbReference type="EMBL" id="ML735428">
    <property type="protein sequence ID" value="KAE8383983.1"/>
    <property type="molecule type" value="Genomic_DNA"/>
</dbReference>
<proteinExistence type="predicted"/>
<sequence>MPSRGRPCLYPITAEKNTARAICRKQYKTNPLPPPLLNTQLEHSFIIWNPAEGPVADPPITQTTDIFTDLHQTILGNDVAALLDYTSDSSTSVDPGIEDNTAEVDNMDLERDSNTDGDEPPPSGILAATNTEAPRPTCIQVACPAAILAQELVQQLIQHHGCRNHHQSDLSCKSTESGILTTMPLLSLIRGVESTYTGDGKPSELVGVQKEQYPPPPDHAFQIQFDIDSAGRFTSSLAVTRQRLHWTVVWPPVSNLISSLYLAPVPSQQPLHQILYLPLGRLHGMEAIEENLTDEVFLPALYITYPESVLQYLPASAPEHLHALWEQVQALLLLISKNLKNWIHNRTWISTQSKFFGAWSEAVNMAYLTEDFYNIGKEIILPGRSHYFNTEPEEPAVFLTWQRCCLEGFSHWLWDVVDWIDQPPEPQTVSYHRHKGGEGSRPENHDLLSRNSNKPESPLQKKRSWREKIYPILLTWAIGSLTMEPSRKSSLRRLGYLYSQYYNSGKAIFTAGSQYVFRNSGLETLALNPGLVQTWEYIGHAVSHSPLALLRVYCHTKHRCHVILTDCCNCMYGIRKEYRITGTLLVALNKHMQSLGITSQVLTTGLILDWLCWNINKFCLGFKMVYSLQPRTLVHWEHIRVIMMFLQCLLYIYSGQGAHPRRCNGLWLDHRVQPLVEGSDQERVDEGLDMEQVLYFYRYVWLPEHKIDWASMMFRLPYRAHMVFNTPYLLTAYHSQYCELDFSCSALLLQLLVDLCLQVFRKDVFKALDRGARIQHINVLFACLWGWEGDRNNDNWKCQYWENKPYRVLACQCFKSIAHVYGLQQAREWQLSGYSRVASFYRNLLDKISNHTLPAGPQRVVIQLQEMPALPVSGWQRSEQPMPLNIILSGILTDLDEYLAVLPESVNTESTLAIPFPMISVIDRPIHHHVLAEAPEQKKLPAELQQVSYLTVPRLKRADIAHSRLSSSSIRFPEQRAVRKHRIHKAKLQDMQHLVNSFYKEKEHILQLCKKSISHGLWDKDIIPEYQIMYIHQQQVCFLLTQISKQVLEEV</sequence>
<feature type="compositionally biased region" description="Acidic residues" evidence="1">
    <location>
        <begin position="96"/>
        <end position="107"/>
    </location>
</feature>
<evidence type="ECO:0000256" key="1">
    <source>
        <dbReference type="SAM" id="MobiDB-lite"/>
    </source>
</evidence>
<accession>A0A5N7BQR7</accession>
<gene>
    <name evidence="2" type="ORF">BDV23DRAFT_192391</name>
</gene>
<feature type="region of interest" description="Disordered" evidence="1">
    <location>
        <begin position="88"/>
        <end position="131"/>
    </location>
</feature>
<dbReference type="Proteomes" id="UP000326877">
    <property type="component" value="Unassembled WGS sequence"/>
</dbReference>
<reference evidence="2" key="1">
    <citation type="submission" date="2019-04" db="EMBL/GenBank/DDBJ databases">
        <title>Friends and foes A comparative genomics studyof 23 Aspergillus species from section Flavi.</title>
        <authorList>
            <consortium name="DOE Joint Genome Institute"/>
            <person name="Kjaerbolling I."/>
            <person name="Vesth T."/>
            <person name="Frisvad J.C."/>
            <person name="Nybo J.L."/>
            <person name="Theobald S."/>
            <person name="Kildgaard S."/>
            <person name="Isbrandt T."/>
            <person name="Kuo A."/>
            <person name="Sato A."/>
            <person name="Lyhne E.K."/>
            <person name="Kogle M.E."/>
            <person name="Wiebenga A."/>
            <person name="Kun R.S."/>
            <person name="Lubbers R.J."/>
            <person name="Makela M.R."/>
            <person name="Barry K."/>
            <person name="Chovatia M."/>
            <person name="Clum A."/>
            <person name="Daum C."/>
            <person name="Haridas S."/>
            <person name="He G."/>
            <person name="LaButti K."/>
            <person name="Lipzen A."/>
            <person name="Mondo S."/>
            <person name="Riley R."/>
            <person name="Salamov A."/>
            <person name="Simmons B.A."/>
            <person name="Magnuson J.K."/>
            <person name="Henrissat B."/>
            <person name="Mortensen U.H."/>
            <person name="Larsen T.O."/>
            <person name="Devries R.P."/>
            <person name="Grigoriev I.V."/>
            <person name="Machida M."/>
            <person name="Baker S.E."/>
            <person name="Andersen M.R."/>
        </authorList>
    </citation>
    <scope>NUCLEOTIDE SEQUENCE [LARGE SCALE GENOMIC DNA]</scope>
    <source>
        <strain evidence="2">IBT 14317</strain>
    </source>
</reference>
<dbReference type="AlphaFoldDB" id="A0A5N7BQR7"/>